<proteinExistence type="predicted"/>
<feature type="transmembrane region" description="Helical" evidence="2">
    <location>
        <begin position="207"/>
        <end position="226"/>
    </location>
</feature>
<feature type="transmembrane region" description="Helical" evidence="2">
    <location>
        <begin position="246"/>
        <end position="273"/>
    </location>
</feature>
<evidence type="ECO:0000313" key="3">
    <source>
        <dbReference type="EMBL" id="KDN48179.1"/>
    </source>
</evidence>
<dbReference type="Proteomes" id="UP000027361">
    <property type="component" value="Unassembled WGS sequence"/>
</dbReference>
<dbReference type="PANTHER" id="PTHR39466">
    <property type="entry name" value="RGS DOMAIN-CONTAINING PROTEIN"/>
    <property type="match status" value="1"/>
</dbReference>
<accession>A0A066WAR5</accession>
<name>A0A066WAR5_TILAU</name>
<feature type="region of interest" description="Disordered" evidence="1">
    <location>
        <begin position="378"/>
        <end position="405"/>
    </location>
</feature>
<keyword evidence="4" id="KW-1185">Reference proteome</keyword>
<protein>
    <recommendedName>
        <fullName evidence="5">RGS domain-containing protein</fullName>
    </recommendedName>
</protein>
<keyword evidence="2" id="KW-0472">Membrane</keyword>
<feature type="compositionally biased region" description="Basic and acidic residues" evidence="1">
    <location>
        <begin position="23"/>
        <end position="36"/>
    </location>
</feature>
<feature type="transmembrane region" description="Helical" evidence="2">
    <location>
        <begin position="516"/>
        <end position="538"/>
    </location>
</feature>
<reference evidence="3 4" key="1">
    <citation type="submission" date="2014-05" db="EMBL/GenBank/DDBJ databases">
        <title>Draft genome sequence of a rare smut relative, Tilletiaria anomala UBC 951.</title>
        <authorList>
            <consortium name="DOE Joint Genome Institute"/>
            <person name="Toome M."/>
            <person name="Kuo A."/>
            <person name="Henrissat B."/>
            <person name="Lipzen A."/>
            <person name="Tritt A."/>
            <person name="Yoshinaga Y."/>
            <person name="Zane M."/>
            <person name="Barry K."/>
            <person name="Grigoriev I.V."/>
            <person name="Spatafora J.W."/>
            <person name="Aimea M.C."/>
        </authorList>
    </citation>
    <scope>NUCLEOTIDE SEQUENCE [LARGE SCALE GENOMIC DNA]</scope>
    <source>
        <strain evidence="3 4">UBC 951</strain>
    </source>
</reference>
<evidence type="ECO:0000313" key="4">
    <source>
        <dbReference type="Proteomes" id="UP000027361"/>
    </source>
</evidence>
<evidence type="ECO:0000256" key="1">
    <source>
        <dbReference type="SAM" id="MobiDB-lite"/>
    </source>
</evidence>
<gene>
    <name evidence="3" type="ORF">K437DRAFT_267668</name>
</gene>
<dbReference type="OrthoDB" id="3350517at2759"/>
<sequence>MSVHDSERTPVGLVASSAPTDTASREQLHPSQPDADRCLRAAPDVSADHGDELDAVNFLASFYSWQKRYFSSLASAKSGSLHRREVCPTTTIRHGPESPHFVPLRREMLRILDTYLGPAESEAPKQSHRNEPDRHHASPRLAWMLDLGLIPESTIRAARVAALISMQPDAFGETVQAVVSYLNCHVVPAFFFSKAKNLSKHTERGRLGVGITCTVVAILFSVLLALKPSPLYVGPHSSGTVSRWYRLLLAPLWCAGIGYSMAAWTGICVWLSLRGKREPAEPEIIHRGAEILSVLESGDEDALSERILAEEQDRSARQRWMAPELESLLTRMHLWRARPASQALSSTSRADAFSAASLPTSQPSQLLQFAASGAESLGSTAARQKTEDLSSAASPPTSPIMAPSPPALLLASPSLKSRRIPVLPFEVALIGKPTFFADLGAGAATTALPPSQQAQTHNTPTTSVMSMAGTNPGWMRVAVDVSAMRSAWTRVKQATGFAVHTEPVLDENLRREQQKAALRALCICFLLTVVVLVMTVAVP</sequence>
<feature type="compositionally biased region" description="Pro residues" evidence="1">
    <location>
        <begin position="396"/>
        <end position="405"/>
    </location>
</feature>
<dbReference type="GeneID" id="25265950"/>
<dbReference type="RefSeq" id="XP_013244027.1">
    <property type="nucleotide sequence ID" value="XM_013388573.1"/>
</dbReference>
<dbReference type="AlphaFoldDB" id="A0A066WAR5"/>
<keyword evidence="2" id="KW-0812">Transmembrane</keyword>
<comment type="caution">
    <text evidence="3">The sequence shown here is derived from an EMBL/GenBank/DDBJ whole genome shotgun (WGS) entry which is preliminary data.</text>
</comment>
<evidence type="ECO:0000256" key="2">
    <source>
        <dbReference type="SAM" id="Phobius"/>
    </source>
</evidence>
<feature type="region of interest" description="Disordered" evidence="1">
    <location>
        <begin position="1"/>
        <end position="36"/>
    </location>
</feature>
<dbReference type="STRING" id="1037660.A0A066WAR5"/>
<dbReference type="HOGENOM" id="CLU_505456_0_0_1"/>
<keyword evidence="2" id="KW-1133">Transmembrane helix</keyword>
<dbReference type="PANTHER" id="PTHR39466:SF1">
    <property type="entry name" value="RGS DOMAIN-CONTAINING PROTEIN"/>
    <property type="match status" value="1"/>
</dbReference>
<dbReference type="InParanoid" id="A0A066WAR5"/>
<dbReference type="EMBL" id="JMSN01000026">
    <property type="protein sequence ID" value="KDN48179.1"/>
    <property type="molecule type" value="Genomic_DNA"/>
</dbReference>
<evidence type="ECO:0008006" key="5">
    <source>
        <dbReference type="Google" id="ProtNLM"/>
    </source>
</evidence>
<organism evidence="3 4">
    <name type="scientific">Tilletiaria anomala (strain ATCC 24038 / CBS 436.72 / UBC 951)</name>
    <dbReference type="NCBI Taxonomy" id="1037660"/>
    <lineage>
        <taxon>Eukaryota</taxon>
        <taxon>Fungi</taxon>
        <taxon>Dikarya</taxon>
        <taxon>Basidiomycota</taxon>
        <taxon>Ustilaginomycotina</taxon>
        <taxon>Exobasidiomycetes</taxon>
        <taxon>Georgefischeriales</taxon>
        <taxon>Tilletiariaceae</taxon>
        <taxon>Tilletiaria</taxon>
    </lineage>
</organism>